<dbReference type="InterPro" id="IPR024628">
    <property type="entry name" value="Sulfotransferase_Stf0_dom"/>
</dbReference>
<sequence length="264" mass="29405">MTAPAVAEMFAAMLEGITTGYEERFDFPERAWQPQISYLLASVPRAGSTYLSHLLWRTGCLGAPLEYLNFEPAGPYGFAHGDRAKQVQLWQRALVRRTSPNGVFGLKAFPALLHDLQLGNPALVDEVIRFLLGSGSARKVVRLRRREGDAHAISYARATLSGIWRQEQEEGGRPEPAYSAEAVERAAISIEQQEAAWDAMIRDLQITPLVLWFEDVLEDGKGAAEQVVDYLGITIDPKIEVDIPEIRQQSREGAHAWAEAHAQR</sequence>
<dbReference type="Gene3D" id="3.40.50.300">
    <property type="entry name" value="P-loop containing nucleotide triphosphate hydrolases"/>
    <property type="match status" value="1"/>
</dbReference>
<protein>
    <recommendedName>
        <fullName evidence="1">Sulphotransferase Stf0 domain-containing protein</fullName>
    </recommendedName>
</protein>
<evidence type="ECO:0000313" key="3">
    <source>
        <dbReference type="Proteomes" id="UP000309389"/>
    </source>
</evidence>
<organism evidence="2 3">
    <name type="scientific">Alteraurantiacibacter aquimixticola</name>
    <dbReference type="NCBI Taxonomy" id="2489173"/>
    <lineage>
        <taxon>Bacteria</taxon>
        <taxon>Pseudomonadati</taxon>
        <taxon>Pseudomonadota</taxon>
        <taxon>Alphaproteobacteria</taxon>
        <taxon>Sphingomonadales</taxon>
        <taxon>Erythrobacteraceae</taxon>
        <taxon>Alteraurantiacibacter</taxon>
    </lineage>
</organism>
<evidence type="ECO:0000313" key="2">
    <source>
        <dbReference type="EMBL" id="TIX50048.1"/>
    </source>
</evidence>
<dbReference type="SUPFAM" id="SSF52540">
    <property type="entry name" value="P-loop containing nucleoside triphosphate hydrolases"/>
    <property type="match status" value="1"/>
</dbReference>
<dbReference type="EMBL" id="SSHH01000002">
    <property type="protein sequence ID" value="TIX50048.1"/>
    <property type="molecule type" value="Genomic_DNA"/>
</dbReference>
<dbReference type="OrthoDB" id="5562925at2"/>
<keyword evidence="3" id="KW-1185">Reference proteome</keyword>
<feature type="domain" description="Sulphotransferase Stf0" evidence="1">
    <location>
        <begin position="37"/>
        <end position="259"/>
    </location>
</feature>
<dbReference type="AlphaFoldDB" id="A0A4T3F3G9"/>
<accession>A0A4T3F3G9</accession>
<evidence type="ECO:0000259" key="1">
    <source>
        <dbReference type="Pfam" id="PF09037"/>
    </source>
</evidence>
<dbReference type="Pfam" id="PF09037">
    <property type="entry name" value="Sulphotransf"/>
    <property type="match status" value="1"/>
</dbReference>
<dbReference type="RefSeq" id="WP_136693068.1">
    <property type="nucleotide sequence ID" value="NZ_SSHH01000002.1"/>
</dbReference>
<comment type="caution">
    <text evidence="2">The sequence shown here is derived from an EMBL/GenBank/DDBJ whole genome shotgun (WGS) entry which is preliminary data.</text>
</comment>
<gene>
    <name evidence="2" type="ORF">E5222_07035</name>
</gene>
<dbReference type="InterPro" id="IPR027417">
    <property type="entry name" value="P-loop_NTPase"/>
</dbReference>
<reference evidence="2 3" key="1">
    <citation type="submission" date="2019-04" db="EMBL/GenBank/DDBJ databases">
        <title>Altererythrobacter aquimixticola sp. nov., isolated from sediment of junction between the ocean and a freshwater spring.</title>
        <authorList>
            <person name="Yoon J.-H."/>
        </authorList>
    </citation>
    <scope>NUCLEOTIDE SEQUENCE [LARGE SCALE GENOMIC DNA]</scope>
    <source>
        <strain evidence="2 3">SSKS-13</strain>
    </source>
</reference>
<dbReference type="Proteomes" id="UP000309389">
    <property type="component" value="Unassembled WGS sequence"/>
</dbReference>
<proteinExistence type="predicted"/>
<name>A0A4T3F3G9_9SPHN</name>